<evidence type="ECO:0000313" key="3">
    <source>
        <dbReference type="WBParaSite" id="SVE_1186800.1"/>
    </source>
</evidence>
<organism evidence="2 3">
    <name type="scientific">Strongyloides venezuelensis</name>
    <name type="common">Threadworm</name>
    <dbReference type="NCBI Taxonomy" id="75913"/>
    <lineage>
        <taxon>Eukaryota</taxon>
        <taxon>Metazoa</taxon>
        <taxon>Ecdysozoa</taxon>
        <taxon>Nematoda</taxon>
        <taxon>Chromadorea</taxon>
        <taxon>Rhabditida</taxon>
        <taxon>Tylenchina</taxon>
        <taxon>Panagrolaimomorpha</taxon>
        <taxon>Strongyloidoidea</taxon>
        <taxon>Strongyloididae</taxon>
        <taxon>Strongyloides</taxon>
    </lineage>
</organism>
<feature type="compositionally biased region" description="Basic residues" evidence="1">
    <location>
        <begin position="1"/>
        <end position="16"/>
    </location>
</feature>
<evidence type="ECO:0000256" key="1">
    <source>
        <dbReference type="SAM" id="MobiDB-lite"/>
    </source>
</evidence>
<protein>
    <submittedName>
        <fullName evidence="3">Transposase</fullName>
    </submittedName>
</protein>
<proteinExistence type="predicted"/>
<dbReference type="AlphaFoldDB" id="A0A0K0FQL0"/>
<sequence length="75" mass="8911">MSGKKNTGHPVKKFKNHNFDFPDSPRTDQIFILYKNRLIELLRKDNRQTCREPAEKMNSDVITYVMIPDNSERKD</sequence>
<keyword evidence="2" id="KW-1185">Reference proteome</keyword>
<reference evidence="2" key="1">
    <citation type="submission" date="2014-07" db="EMBL/GenBank/DDBJ databases">
        <authorList>
            <person name="Martin A.A"/>
            <person name="De Silva N."/>
        </authorList>
    </citation>
    <scope>NUCLEOTIDE SEQUENCE</scope>
</reference>
<reference evidence="3" key="2">
    <citation type="submission" date="2015-08" db="UniProtKB">
        <authorList>
            <consortium name="WormBaseParasite"/>
        </authorList>
    </citation>
    <scope>IDENTIFICATION</scope>
</reference>
<feature type="region of interest" description="Disordered" evidence="1">
    <location>
        <begin position="1"/>
        <end position="20"/>
    </location>
</feature>
<evidence type="ECO:0000313" key="2">
    <source>
        <dbReference type="Proteomes" id="UP000035680"/>
    </source>
</evidence>
<accession>A0A0K0FQL0</accession>
<dbReference type="WBParaSite" id="SVE_1186800.1">
    <property type="protein sequence ID" value="SVE_1186800.1"/>
    <property type="gene ID" value="SVE_1186800"/>
</dbReference>
<name>A0A0K0FQL0_STRVS</name>
<dbReference type="Proteomes" id="UP000035680">
    <property type="component" value="Unassembled WGS sequence"/>
</dbReference>